<dbReference type="InterPro" id="IPR036291">
    <property type="entry name" value="NAD(P)-bd_dom_sf"/>
</dbReference>
<reference evidence="8" key="2">
    <citation type="submission" date="2020-02" db="EMBL/GenBank/DDBJ databases">
        <authorList>
            <person name="Littmann E."/>
            <person name="Sorbara M."/>
        </authorList>
    </citation>
    <scope>NUCLEOTIDE SEQUENCE</scope>
    <source>
        <strain evidence="8">MSK.17.11</strain>
        <strain evidence="7">MSK.17.38</strain>
    </source>
</reference>
<dbReference type="Gene3D" id="1.10.1040.10">
    <property type="entry name" value="N-(1-d-carboxylethyl)-l-norvaline Dehydrogenase, domain 2"/>
    <property type="match status" value="1"/>
</dbReference>
<name>A0A850HFP9_9FIRM</name>
<evidence type="ECO:0000313" key="7">
    <source>
        <dbReference type="EMBL" id="NSK13540.1"/>
    </source>
</evidence>
<keyword evidence="3" id="KW-0520">NAD</keyword>
<dbReference type="EMBL" id="JAAITX010000001">
    <property type="protein sequence ID" value="NVH57331.1"/>
    <property type="molecule type" value="Genomic_DNA"/>
</dbReference>
<sequence length="294" mass="31349">MKKIGFIGVGIMGKSMVRNLMKAGYELHIFARHKEKVEDVIAEGAVFHETIKDCVTGCDAVITIVGFPKDVEEVYFEEGNILDSVKEGTYLIDMTTTSPMLAEKISEAGQQKGCRVLDAPVTGGDGGAKAGTLSILVGGKQEDYEACLPLFKAMGTNINYQGSAGCGQHAKMANQIMIAGTLSGVCEALTYAKAKGMNLDTVLKSVATGAAGSKQLDTFGPKILAGDYAPGFFLKHFVKDMKLALIEANRSGLSLDVLSQVLANYEELEAEGYGELGTQALMKYYEGGNADDER</sequence>
<evidence type="ECO:0000256" key="4">
    <source>
        <dbReference type="PIRSR" id="PIRSR000103-1"/>
    </source>
</evidence>
<dbReference type="GO" id="GO:0050661">
    <property type="term" value="F:NADP binding"/>
    <property type="evidence" value="ECO:0007669"/>
    <property type="project" value="InterPro"/>
</dbReference>
<evidence type="ECO:0000313" key="10">
    <source>
        <dbReference type="Proteomes" id="UP000701680"/>
    </source>
</evidence>
<gene>
    <name evidence="8" type="ORF">G5A66_01440</name>
    <name evidence="7" type="ORF">G5A75_01370</name>
</gene>
<proteinExistence type="inferred from homology"/>
<protein>
    <submittedName>
        <fullName evidence="8">NAD(P)-dependent oxidoreductase</fullName>
    </submittedName>
</protein>
<organism evidence="8 9">
    <name type="scientific">Dorea phocaeensis</name>
    <dbReference type="NCBI Taxonomy" id="2040291"/>
    <lineage>
        <taxon>Bacteria</taxon>
        <taxon>Bacillati</taxon>
        <taxon>Bacillota</taxon>
        <taxon>Clostridia</taxon>
        <taxon>Lachnospirales</taxon>
        <taxon>Lachnospiraceae</taxon>
        <taxon>Dorea</taxon>
    </lineage>
</organism>
<evidence type="ECO:0000313" key="8">
    <source>
        <dbReference type="EMBL" id="NVH57331.1"/>
    </source>
</evidence>
<dbReference type="SUPFAM" id="SSF51735">
    <property type="entry name" value="NAD(P)-binding Rossmann-fold domains"/>
    <property type="match status" value="1"/>
</dbReference>
<feature type="domain" description="6-phosphogluconate dehydrogenase NADP-binding" evidence="5">
    <location>
        <begin position="3"/>
        <end position="162"/>
    </location>
</feature>
<dbReference type="Proteomes" id="UP000701680">
    <property type="component" value="Unassembled WGS sequence"/>
</dbReference>
<keyword evidence="2" id="KW-0560">Oxidoreductase</keyword>
<dbReference type="InterPro" id="IPR006115">
    <property type="entry name" value="6PGDH_NADP-bd"/>
</dbReference>
<evidence type="ECO:0000259" key="6">
    <source>
        <dbReference type="Pfam" id="PF14833"/>
    </source>
</evidence>
<comment type="caution">
    <text evidence="8">The sequence shown here is derived from an EMBL/GenBank/DDBJ whole genome shotgun (WGS) entry which is preliminary data.</text>
</comment>
<evidence type="ECO:0000256" key="1">
    <source>
        <dbReference type="ARBA" id="ARBA00009080"/>
    </source>
</evidence>
<evidence type="ECO:0000259" key="5">
    <source>
        <dbReference type="Pfam" id="PF03446"/>
    </source>
</evidence>
<dbReference type="InterPro" id="IPR015815">
    <property type="entry name" value="HIBADH-related"/>
</dbReference>
<dbReference type="GO" id="GO:0016491">
    <property type="term" value="F:oxidoreductase activity"/>
    <property type="evidence" value="ECO:0007669"/>
    <property type="project" value="UniProtKB-KW"/>
</dbReference>
<evidence type="ECO:0000256" key="2">
    <source>
        <dbReference type="ARBA" id="ARBA00023002"/>
    </source>
</evidence>
<dbReference type="InterPro" id="IPR029154">
    <property type="entry name" value="HIBADH-like_NADP-bd"/>
</dbReference>
<dbReference type="RefSeq" id="WP_101694493.1">
    <property type="nucleotide sequence ID" value="NZ_JAAITX010000001.1"/>
</dbReference>
<dbReference type="InterPro" id="IPR008927">
    <property type="entry name" value="6-PGluconate_DH-like_C_sf"/>
</dbReference>
<dbReference type="SUPFAM" id="SSF48179">
    <property type="entry name" value="6-phosphogluconate dehydrogenase C-terminal domain-like"/>
    <property type="match status" value="1"/>
</dbReference>
<dbReference type="OrthoDB" id="9786703at2"/>
<keyword evidence="9" id="KW-1185">Reference proteome</keyword>
<dbReference type="Pfam" id="PF14833">
    <property type="entry name" value="NAD_binding_11"/>
    <property type="match status" value="1"/>
</dbReference>
<reference evidence="9 10" key="1">
    <citation type="journal article" date="2020" name="Cell Host Microbe">
        <title>Functional and Genomic Variation between Human-Derived Isolates of Lachnospiraceae Reveals Inter- and Intra-Species Diversity.</title>
        <authorList>
            <person name="Sorbara M.T."/>
            <person name="Littmann E.R."/>
            <person name="Fontana E."/>
            <person name="Moody T.U."/>
            <person name="Kohout C.E."/>
            <person name="Gjonbalaj M."/>
            <person name="Eaton V."/>
            <person name="Seok R."/>
            <person name="Leiner I.M."/>
            <person name="Pamer E.G."/>
        </authorList>
    </citation>
    <scope>NUCLEOTIDE SEQUENCE [LARGE SCALE GENOMIC DNA]</scope>
    <source>
        <strain evidence="8 9">MSK.17.11</strain>
        <strain evidence="7 10">MSK.17.38</strain>
    </source>
</reference>
<feature type="domain" description="3-hydroxyisobutyrate dehydrogenase-like NAD-binding" evidence="6">
    <location>
        <begin position="165"/>
        <end position="285"/>
    </location>
</feature>
<dbReference type="PANTHER" id="PTHR43060:SF15">
    <property type="entry name" value="3-HYDROXYISOBUTYRATE DEHYDROGENASE-LIKE 1, MITOCHONDRIAL-RELATED"/>
    <property type="match status" value="1"/>
</dbReference>
<dbReference type="Pfam" id="PF03446">
    <property type="entry name" value="NAD_binding_2"/>
    <property type="match status" value="1"/>
</dbReference>
<dbReference type="PIRSF" id="PIRSF000103">
    <property type="entry name" value="HIBADH"/>
    <property type="match status" value="1"/>
</dbReference>
<dbReference type="AlphaFoldDB" id="A0A850HFP9"/>
<dbReference type="EMBL" id="JAAIUO010000001">
    <property type="protein sequence ID" value="NSK13540.1"/>
    <property type="molecule type" value="Genomic_DNA"/>
</dbReference>
<comment type="similarity">
    <text evidence="1">Belongs to the HIBADH-related family.</text>
</comment>
<dbReference type="Gene3D" id="3.40.50.720">
    <property type="entry name" value="NAD(P)-binding Rossmann-like Domain"/>
    <property type="match status" value="1"/>
</dbReference>
<feature type="active site" evidence="4">
    <location>
        <position position="171"/>
    </location>
</feature>
<dbReference type="Proteomes" id="UP000528555">
    <property type="component" value="Unassembled WGS sequence"/>
</dbReference>
<dbReference type="GO" id="GO:0051287">
    <property type="term" value="F:NAD binding"/>
    <property type="evidence" value="ECO:0007669"/>
    <property type="project" value="InterPro"/>
</dbReference>
<dbReference type="PANTHER" id="PTHR43060">
    <property type="entry name" value="3-HYDROXYISOBUTYRATE DEHYDROGENASE-LIKE 1, MITOCHONDRIAL-RELATED"/>
    <property type="match status" value="1"/>
</dbReference>
<evidence type="ECO:0000313" key="9">
    <source>
        <dbReference type="Proteomes" id="UP000528555"/>
    </source>
</evidence>
<evidence type="ECO:0000256" key="3">
    <source>
        <dbReference type="ARBA" id="ARBA00023027"/>
    </source>
</evidence>
<dbReference type="InterPro" id="IPR013328">
    <property type="entry name" value="6PGD_dom2"/>
</dbReference>
<accession>A0A850HFP9</accession>